<comment type="caution">
    <text evidence="1">The sequence shown here is derived from an EMBL/GenBank/DDBJ whole genome shotgun (WGS) entry which is preliminary data.</text>
</comment>
<name>A0A176YFA4_9BRAD</name>
<dbReference type="EMBL" id="LUUB01000083">
    <property type="protein sequence ID" value="OAF04716.1"/>
    <property type="molecule type" value="Genomic_DNA"/>
</dbReference>
<sequence>MSGRATGRAPRASPATVVALAMLGATEGSEATPRISELATTSAAPQAASRLGHVVFWPNSEVAASLIEVSLLVSDQFCSIHLCLLLHYQHRHASVR</sequence>
<protein>
    <submittedName>
        <fullName evidence="1">Uncharacterized protein</fullName>
    </submittedName>
</protein>
<evidence type="ECO:0000313" key="2">
    <source>
        <dbReference type="Proteomes" id="UP000076959"/>
    </source>
</evidence>
<gene>
    <name evidence="1" type="ORF">AYJ54_23955</name>
</gene>
<dbReference type="AlphaFoldDB" id="A0A176YFA4"/>
<organism evidence="1 2">
    <name type="scientific">Bradyrhizobium centrolobii</name>
    <dbReference type="NCBI Taxonomy" id="1505087"/>
    <lineage>
        <taxon>Bacteria</taxon>
        <taxon>Pseudomonadati</taxon>
        <taxon>Pseudomonadota</taxon>
        <taxon>Alphaproteobacteria</taxon>
        <taxon>Hyphomicrobiales</taxon>
        <taxon>Nitrobacteraceae</taxon>
        <taxon>Bradyrhizobium</taxon>
    </lineage>
</organism>
<accession>A0A176YFA4</accession>
<proteinExistence type="predicted"/>
<dbReference type="Proteomes" id="UP000076959">
    <property type="component" value="Unassembled WGS sequence"/>
</dbReference>
<reference evidence="1 2" key="1">
    <citation type="submission" date="2016-03" db="EMBL/GenBank/DDBJ databases">
        <title>Draft Genome Sequence of the Strain BR 10245 (Bradyrhizobium sp.) isolated from nodules of Centrolobium paraense.</title>
        <authorList>
            <person name="Simoes-Araujo J.L.Sr."/>
            <person name="Barauna A.C."/>
            <person name="Silva K."/>
            <person name="Zilli J.E."/>
        </authorList>
    </citation>
    <scope>NUCLEOTIDE SEQUENCE [LARGE SCALE GENOMIC DNA]</scope>
    <source>
        <strain evidence="1 2">BR 10245</strain>
    </source>
</reference>
<keyword evidence="2" id="KW-1185">Reference proteome</keyword>
<evidence type="ECO:0000313" key="1">
    <source>
        <dbReference type="EMBL" id="OAF04716.1"/>
    </source>
</evidence>